<comment type="caution">
    <text evidence="2">The sequence shown here is derived from an EMBL/GenBank/DDBJ whole genome shotgun (WGS) entry which is preliminary data.</text>
</comment>
<name>A0A934N1A8_9GAMM</name>
<dbReference type="Gene3D" id="3.30.830.10">
    <property type="entry name" value="Metalloenzyme, LuxS/M16 peptidase-like"/>
    <property type="match status" value="1"/>
</dbReference>
<evidence type="ECO:0000313" key="2">
    <source>
        <dbReference type="EMBL" id="MBJ7536498.1"/>
    </source>
</evidence>
<keyword evidence="1" id="KW-0812">Transmembrane</keyword>
<keyword evidence="3" id="KW-1185">Reference proteome</keyword>
<dbReference type="RefSeq" id="WP_199466582.1">
    <property type="nucleotide sequence ID" value="NZ_JAEMNX010000001.1"/>
</dbReference>
<organism evidence="2 3">
    <name type="scientific">Marinomonas transparens</name>
    <dbReference type="NCBI Taxonomy" id="2795388"/>
    <lineage>
        <taxon>Bacteria</taxon>
        <taxon>Pseudomonadati</taxon>
        <taxon>Pseudomonadota</taxon>
        <taxon>Gammaproteobacteria</taxon>
        <taxon>Oceanospirillales</taxon>
        <taxon>Oceanospirillaceae</taxon>
        <taxon>Marinomonas</taxon>
    </lineage>
</organism>
<dbReference type="InterPro" id="IPR011249">
    <property type="entry name" value="Metalloenz_LuxS/M16"/>
</dbReference>
<proteinExistence type="predicted"/>
<evidence type="ECO:0000313" key="3">
    <source>
        <dbReference type="Proteomes" id="UP000628710"/>
    </source>
</evidence>
<evidence type="ECO:0000256" key="1">
    <source>
        <dbReference type="SAM" id="Phobius"/>
    </source>
</evidence>
<dbReference type="SUPFAM" id="SSF63411">
    <property type="entry name" value="LuxS/MPP-like metallohydrolase"/>
    <property type="match status" value="1"/>
</dbReference>
<reference evidence="2" key="1">
    <citation type="submission" date="2020-12" db="EMBL/GenBank/DDBJ databases">
        <title>Marinomonas arctica sp. nov., a psychrotolerant bacterium isolated from the Arctic.</title>
        <authorList>
            <person name="Zhang Y."/>
        </authorList>
    </citation>
    <scope>NUCLEOTIDE SEQUENCE</scope>
    <source>
        <strain evidence="2">C1424</strain>
    </source>
</reference>
<accession>A0A934N1A8</accession>
<feature type="transmembrane region" description="Helical" evidence="1">
    <location>
        <begin position="12"/>
        <end position="32"/>
    </location>
</feature>
<dbReference type="Proteomes" id="UP000628710">
    <property type="component" value="Unassembled WGS sequence"/>
</dbReference>
<sequence length="433" mass="48917">MPDSQKPLFSRPVLAAIMVFSTLAIWVLNLTAPNSKLPTPAIETWASSSGIPVIWLTQDQWKKSNKLELRLVFHAPTTNPQLTKTTLAILMSDSLPLSTASINQRLSPLAAKVGSDYNNENQTIGITLSNEPRYLKPTLSVITEWLKKPEFKTRTFERLLHRKMHGESERHQLEQSLFTNNNTQQSTALSVAQVQAYYHSLKAHSAAIFIIGPMNQDIQKTVKGMIDKISEDFQPSTQTNKVASHEAASATTKQGKGSLWQTRNAIALTPLTNVKDWISLQLWGTDLVQSLNKQEDVDFTQLNLTLSQQHPWAWWNIQHSNALLVEQASTKNSNKTLKAKDLISVEQLPSANNKDTFNALLDTFKKQLEQQTLSPTWWSYIATQVTYKDGPLTLQNFADGYKEAIDTYTQDDYKTAIQRLLKVSSYQEIQVYQ</sequence>
<keyword evidence="1" id="KW-0472">Membrane</keyword>
<dbReference type="GO" id="GO:0046872">
    <property type="term" value="F:metal ion binding"/>
    <property type="evidence" value="ECO:0007669"/>
    <property type="project" value="InterPro"/>
</dbReference>
<keyword evidence="1" id="KW-1133">Transmembrane helix</keyword>
<dbReference type="AlphaFoldDB" id="A0A934N1A8"/>
<protein>
    <submittedName>
        <fullName evidence="2">Insulinase family protein</fullName>
    </submittedName>
</protein>
<dbReference type="EMBL" id="JAEMNX010000001">
    <property type="protein sequence ID" value="MBJ7536498.1"/>
    <property type="molecule type" value="Genomic_DNA"/>
</dbReference>
<gene>
    <name evidence="2" type="ORF">I8J31_02250</name>
</gene>